<dbReference type="InterPro" id="IPR013685">
    <property type="entry name" value="POTRA_FtsQ_type"/>
</dbReference>
<dbReference type="InterPro" id="IPR034746">
    <property type="entry name" value="POTRA"/>
</dbReference>
<evidence type="ECO:0000256" key="3">
    <source>
        <dbReference type="ARBA" id="ARBA00022618"/>
    </source>
</evidence>
<name>A0A0K0X8F7_MYCGD</name>
<reference evidence="11 12" key="1">
    <citation type="submission" date="2015-07" db="EMBL/GenBank/DDBJ databases">
        <title>Complete genome sequence of Mycobacterium goodii X7B, a facultative thermophilic biodesulfurizing bacterium.</title>
        <authorList>
            <person name="Yu B."/>
            <person name="Li F."/>
            <person name="Xu P."/>
        </authorList>
    </citation>
    <scope>NUCLEOTIDE SEQUENCE [LARGE SCALE GENOMIC DNA]</scope>
    <source>
        <strain evidence="11 12">X7B</strain>
    </source>
</reference>
<dbReference type="STRING" id="134601.AFA91_18975"/>
<evidence type="ECO:0000256" key="2">
    <source>
        <dbReference type="ARBA" id="ARBA00022475"/>
    </source>
</evidence>
<protein>
    <recommendedName>
        <fullName evidence="8">Cell division protein FtsQ</fullName>
    </recommendedName>
</protein>
<accession>A0A0K0X8F7</accession>
<dbReference type="EMBL" id="CP012150">
    <property type="protein sequence ID" value="AKS33637.1"/>
    <property type="molecule type" value="Genomic_DNA"/>
</dbReference>
<evidence type="ECO:0000256" key="9">
    <source>
        <dbReference type="SAM" id="MobiDB-lite"/>
    </source>
</evidence>
<keyword evidence="2 8" id="KW-1003">Cell membrane</keyword>
<comment type="similarity">
    <text evidence="8">Belongs to the FtsQ/DivIB family. FtsQ subfamily.</text>
</comment>
<gene>
    <name evidence="8" type="primary">ftsQ</name>
    <name evidence="11" type="ORF">AFA91_18975</name>
</gene>
<dbReference type="HAMAP" id="MF_00911">
    <property type="entry name" value="FtsQ_subfam"/>
    <property type="match status" value="1"/>
</dbReference>
<dbReference type="OrthoDB" id="9790760at2"/>
<feature type="compositionally biased region" description="Low complexity" evidence="9">
    <location>
        <begin position="55"/>
        <end position="69"/>
    </location>
</feature>
<feature type="compositionally biased region" description="Low complexity" evidence="9">
    <location>
        <begin position="31"/>
        <end position="40"/>
    </location>
</feature>
<dbReference type="GO" id="GO:0043093">
    <property type="term" value="P:FtsZ-dependent cytokinesis"/>
    <property type="evidence" value="ECO:0007669"/>
    <property type="project" value="UniProtKB-UniRule"/>
</dbReference>
<keyword evidence="7 8" id="KW-0131">Cell cycle</keyword>
<dbReference type="AlphaFoldDB" id="A0A0K0X8F7"/>
<keyword evidence="5 8" id="KW-1133">Transmembrane helix</keyword>
<keyword evidence="6 8" id="KW-0472">Membrane</keyword>
<dbReference type="RefSeq" id="WP_049746062.1">
    <property type="nucleotide sequence ID" value="NZ_CP012150.1"/>
</dbReference>
<feature type="compositionally biased region" description="Basic and acidic residues" evidence="9">
    <location>
        <begin position="84"/>
        <end position="100"/>
    </location>
</feature>
<comment type="subcellular location">
    <subcellularLocation>
        <location evidence="8">Cell membrane</location>
        <topology evidence="8">Single-pass type II membrane protein</topology>
    </subcellularLocation>
    <subcellularLocation>
        <location evidence="1">Membrane</location>
    </subcellularLocation>
    <text evidence="8">Localizes to the division septum.</text>
</comment>
<keyword evidence="3 8" id="KW-0132">Cell division</keyword>
<dbReference type="InterPro" id="IPR050487">
    <property type="entry name" value="FtsQ_DivIB"/>
</dbReference>
<dbReference type="Gene3D" id="3.10.20.310">
    <property type="entry name" value="membrane protein fhac"/>
    <property type="match status" value="1"/>
</dbReference>
<evidence type="ECO:0000313" key="12">
    <source>
        <dbReference type="Proteomes" id="UP000062255"/>
    </source>
</evidence>
<evidence type="ECO:0000256" key="7">
    <source>
        <dbReference type="ARBA" id="ARBA00023306"/>
    </source>
</evidence>
<evidence type="ECO:0000259" key="10">
    <source>
        <dbReference type="PROSITE" id="PS51779"/>
    </source>
</evidence>
<feature type="domain" description="POTRA" evidence="10">
    <location>
        <begin position="154"/>
        <end position="222"/>
    </location>
</feature>
<evidence type="ECO:0000313" key="11">
    <source>
        <dbReference type="EMBL" id="AKS33637.1"/>
    </source>
</evidence>
<evidence type="ECO:0000256" key="5">
    <source>
        <dbReference type="ARBA" id="ARBA00022989"/>
    </source>
</evidence>
<dbReference type="PANTHER" id="PTHR37820">
    <property type="entry name" value="CELL DIVISION PROTEIN DIVIB"/>
    <property type="match status" value="1"/>
</dbReference>
<dbReference type="Proteomes" id="UP000062255">
    <property type="component" value="Chromosome"/>
</dbReference>
<evidence type="ECO:0000256" key="4">
    <source>
        <dbReference type="ARBA" id="ARBA00022692"/>
    </source>
</evidence>
<dbReference type="Pfam" id="PF03799">
    <property type="entry name" value="FtsQ_DivIB_C"/>
    <property type="match status" value="1"/>
</dbReference>
<dbReference type="Pfam" id="PF08478">
    <property type="entry name" value="POTRA_1"/>
    <property type="match status" value="1"/>
</dbReference>
<evidence type="ECO:0000256" key="8">
    <source>
        <dbReference type="HAMAP-Rule" id="MF_00911"/>
    </source>
</evidence>
<dbReference type="GO" id="GO:0090529">
    <property type="term" value="P:cell septum assembly"/>
    <property type="evidence" value="ECO:0007669"/>
    <property type="project" value="InterPro"/>
</dbReference>
<keyword evidence="4 8" id="KW-0812">Transmembrane</keyword>
<dbReference type="KEGG" id="mgo:AFA91_18975"/>
<evidence type="ECO:0000256" key="1">
    <source>
        <dbReference type="ARBA" id="ARBA00004370"/>
    </source>
</evidence>
<dbReference type="GO" id="GO:0005886">
    <property type="term" value="C:plasma membrane"/>
    <property type="evidence" value="ECO:0007669"/>
    <property type="project" value="UniProtKB-SubCell"/>
</dbReference>
<feature type="region of interest" description="Disordered" evidence="9">
    <location>
        <begin position="1"/>
        <end position="100"/>
    </location>
</feature>
<dbReference type="InterPro" id="IPR026579">
    <property type="entry name" value="FtsQ"/>
</dbReference>
<dbReference type="PROSITE" id="PS51779">
    <property type="entry name" value="POTRA"/>
    <property type="match status" value="1"/>
</dbReference>
<dbReference type="InterPro" id="IPR005548">
    <property type="entry name" value="Cell_div_FtsQ/DivIB_C"/>
</dbReference>
<organism evidence="11 12">
    <name type="scientific">Mycolicibacterium goodii</name>
    <name type="common">Mycobacterium goodii</name>
    <dbReference type="NCBI Taxonomy" id="134601"/>
    <lineage>
        <taxon>Bacteria</taxon>
        <taxon>Bacillati</taxon>
        <taxon>Actinomycetota</taxon>
        <taxon>Actinomycetes</taxon>
        <taxon>Mycobacteriales</taxon>
        <taxon>Mycobacteriaceae</taxon>
        <taxon>Mycolicibacterium</taxon>
    </lineage>
</organism>
<comment type="function">
    <text evidence="8">Essential cell division protein.</text>
</comment>
<proteinExistence type="inferred from homology"/>
<dbReference type="PATRIC" id="fig|134601.6.peg.3927"/>
<dbReference type="GO" id="GO:0032153">
    <property type="term" value="C:cell division site"/>
    <property type="evidence" value="ECO:0007669"/>
    <property type="project" value="UniProtKB-UniRule"/>
</dbReference>
<sequence>MTGTGRDGDPETGPDRTATGPDGPAPDDVTEPASEPTAPTEPHDPDMTETETTETTEATETAGAGVPPEAAEEFEGPRRRARRERAERRAARDRAMAIEQARREAKRRAIAGAIDPTKSVSRGAVRGLKVLMWSALASVLAVALGLLLYFTPIMSARNIEISGLAAIPQEEVRTAAAVAPGTPLLQVDTDAVAERVATIRRVATARVQREYPSTLKISIVERVPVVVKDYPDGPHLFDRDGVDFATGPAPLALPYLDADNPGPKDPATRAALDVMMALPPDVAAQVGRIAAPSVASITLTLTDGRVVVWGTDDRTQEKALKLAALLTQPGNTYDVSSPDLPTVK</sequence>
<dbReference type="PANTHER" id="PTHR37820:SF1">
    <property type="entry name" value="CELL DIVISION PROTEIN FTSQ"/>
    <property type="match status" value="1"/>
</dbReference>
<evidence type="ECO:0000256" key="6">
    <source>
        <dbReference type="ARBA" id="ARBA00023136"/>
    </source>
</evidence>
<feature type="transmembrane region" description="Helical" evidence="8">
    <location>
        <begin position="130"/>
        <end position="150"/>
    </location>
</feature>